<evidence type="ECO:0000313" key="6">
    <source>
        <dbReference type="EMBL" id="QCZ93245.1"/>
    </source>
</evidence>
<keyword evidence="3 5" id="KW-0732">Signal</keyword>
<evidence type="ECO:0000256" key="5">
    <source>
        <dbReference type="SAM" id="SignalP"/>
    </source>
</evidence>
<keyword evidence="7" id="KW-1185">Reference proteome</keyword>
<evidence type="ECO:0000256" key="1">
    <source>
        <dbReference type="ARBA" id="ARBA00009175"/>
    </source>
</evidence>
<keyword evidence="2 4" id="KW-0479">Metal-binding</keyword>
<evidence type="ECO:0000256" key="2">
    <source>
        <dbReference type="ARBA" id="ARBA00022723"/>
    </source>
</evidence>
<dbReference type="InterPro" id="IPR050682">
    <property type="entry name" value="ModA/WtpA"/>
</dbReference>
<dbReference type="CDD" id="cd13539">
    <property type="entry name" value="PBP2_AvModA"/>
    <property type="match status" value="1"/>
</dbReference>
<dbReference type="InterPro" id="IPR044084">
    <property type="entry name" value="AvModA-like_subst-bd"/>
</dbReference>
<gene>
    <name evidence="6" type="primary">modA</name>
    <name evidence="6" type="ORF">FBQ74_06975</name>
</gene>
<dbReference type="KEGG" id="salk:FBQ74_06975"/>
<dbReference type="PANTHER" id="PTHR30632:SF14">
    <property type="entry name" value="TUNGSTATE_MOLYBDATE_CHROMATE-BINDING PROTEIN MODA"/>
    <property type="match status" value="1"/>
</dbReference>
<dbReference type="AlphaFoldDB" id="A0A5B7YCI7"/>
<dbReference type="Gene3D" id="3.40.190.10">
    <property type="entry name" value="Periplasmic binding protein-like II"/>
    <property type="match status" value="2"/>
</dbReference>
<dbReference type="Pfam" id="PF13531">
    <property type="entry name" value="SBP_bac_11"/>
    <property type="match status" value="1"/>
</dbReference>
<dbReference type="OrthoDB" id="9785015at2"/>
<name>A0A5B7YCI7_9ALTE</name>
<dbReference type="PIRSF" id="PIRSF004846">
    <property type="entry name" value="ModA"/>
    <property type="match status" value="1"/>
</dbReference>
<dbReference type="GO" id="GO:0030973">
    <property type="term" value="F:molybdate ion binding"/>
    <property type="evidence" value="ECO:0007669"/>
    <property type="project" value="InterPro"/>
</dbReference>
<keyword evidence="4" id="KW-0500">Molybdenum</keyword>
<proteinExistence type="inferred from homology"/>
<feature type="binding site" evidence="4">
    <location>
        <position position="61"/>
    </location>
    <ligand>
        <name>molybdate</name>
        <dbReference type="ChEBI" id="CHEBI:36264"/>
    </ligand>
</feature>
<protein>
    <submittedName>
        <fullName evidence="6">Molybdate ABC transporter substrate-binding protein</fullName>
    </submittedName>
</protein>
<dbReference type="NCBIfam" id="TIGR01256">
    <property type="entry name" value="modA"/>
    <property type="match status" value="1"/>
</dbReference>
<feature type="signal peptide" evidence="5">
    <location>
        <begin position="1"/>
        <end position="22"/>
    </location>
</feature>
<dbReference type="PANTHER" id="PTHR30632">
    <property type="entry name" value="MOLYBDATE-BINDING PERIPLASMIC PROTEIN"/>
    <property type="match status" value="1"/>
</dbReference>
<sequence>MKLFLSFVLMSVFLAFPSSTRAKETPLRLAVAANFAPVLDKIAGDFSARTGIKTSVTVASSGTLFAQIRNGAPFDIFLSADARRPQQLVSENLADSDSLIAYATGKLAYVSDNPAISDVDTLIASLNHNPGRLAIAHPELAPYGRAALQFLQKSGLEDEFAGRLVRGKNVLQAWQYFETGNVSQALVAASLVANKHEGKVVIPSFLHDEITQKLVIPGSSERHHDAMRFICYLVSESVQRSLKSAGYEPVQTPGVCR</sequence>
<dbReference type="InterPro" id="IPR005950">
    <property type="entry name" value="ModA"/>
</dbReference>
<dbReference type="GO" id="GO:0046872">
    <property type="term" value="F:metal ion binding"/>
    <property type="evidence" value="ECO:0007669"/>
    <property type="project" value="UniProtKB-KW"/>
</dbReference>
<dbReference type="Proteomes" id="UP000304912">
    <property type="component" value="Chromosome"/>
</dbReference>
<evidence type="ECO:0000256" key="3">
    <source>
        <dbReference type="ARBA" id="ARBA00022729"/>
    </source>
</evidence>
<accession>A0A5B7YCI7</accession>
<comment type="similarity">
    <text evidence="1">Belongs to the bacterial solute-binding protein ModA family.</text>
</comment>
<dbReference type="EMBL" id="CP039852">
    <property type="protein sequence ID" value="QCZ93245.1"/>
    <property type="molecule type" value="Genomic_DNA"/>
</dbReference>
<feature type="binding site" evidence="4">
    <location>
        <position position="170"/>
    </location>
    <ligand>
        <name>molybdate</name>
        <dbReference type="ChEBI" id="CHEBI:36264"/>
    </ligand>
</feature>
<dbReference type="SUPFAM" id="SSF53850">
    <property type="entry name" value="Periplasmic binding protein-like II"/>
    <property type="match status" value="1"/>
</dbReference>
<feature type="chain" id="PRO_5022868076" evidence="5">
    <location>
        <begin position="23"/>
        <end position="257"/>
    </location>
</feature>
<dbReference type="GO" id="GO:0015689">
    <property type="term" value="P:molybdate ion transport"/>
    <property type="evidence" value="ECO:0007669"/>
    <property type="project" value="InterPro"/>
</dbReference>
<organism evidence="6 7">
    <name type="scientific">Salinimonas iocasae</name>
    <dbReference type="NCBI Taxonomy" id="2572577"/>
    <lineage>
        <taxon>Bacteria</taxon>
        <taxon>Pseudomonadati</taxon>
        <taxon>Pseudomonadota</taxon>
        <taxon>Gammaproteobacteria</taxon>
        <taxon>Alteromonadales</taxon>
        <taxon>Alteromonadaceae</taxon>
        <taxon>Alteromonas/Salinimonas group</taxon>
        <taxon>Salinimonas</taxon>
    </lineage>
</organism>
<reference evidence="6 7" key="1">
    <citation type="submission" date="2019-04" db="EMBL/GenBank/DDBJ databases">
        <title>Salinimonas iocasae sp. nov., a halophilic bacterium isolated from the outer tube casing of tubeworms in Okinawa Trough.</title>
        <authorList>
            <person name="Zhang H."/>
            <person name="Wang H."/>
            <person name="Li C."/>
        </authorList>
    </citation>
    <scope>NUCLEOTIDE SEQUENCE [LARGE SCALE GENOMIC DNA]</scope>
    <source>
        <strain evidence="6 7">KX18D6</strain>
    </source>
</reference>
<evidence type="ECO:0000256" key="4">
    <source>
        <dbReference type="PIRSR" id="PIRSR004846-1"/>
    </source>
</evidence>
<evidence type="ECO:0000313" key="7">
    <source>
        <dbReference type="Proteomes" id="UP000304912"/>
    </source>
</evidence>